<name>A0ABV4K7S8_9FLAO</name>
<organism evidence="2 3">
    <name type="scientific">Flavobacterium frigidarium</name>
    <dbReference type="NCBI Taxonomy" id="99286"/>
    <lineage>
        <taxon>Bacteria</taxon>
        <taxon>Pseudomonadati</taxon>
        <taxon>Bacteroidota</taxon>
        <taxon>Flavobacteriia</taxon>
        <taxon>Flavobacteriales</taxon>
        <taxon>Flavobacteriaceae</taxon>
        <taxon>Flavobacterium</taxon>
    </lineage>
</organism>
<evidence type="ECO:0000256" key="1">
    <source>
        <dbReference type="SAM" id="SignalP"/>
    </source>
</evidence>
<feature type="signal peptide" evidence="1">
    <location>
        <begin position="1"/>
        <end position="24"/>
    </location>
</feature>
<accession>A0ABV4K7S8</accession>
<dbReference type="RefSeq" id="WP_371567135.1">
    <property type="nucleotide sequence ID" value="NZ_JASMRN010000001.1"/>
</dbReference>
<sequence length="181" mass="20241">MNPKYLLKLAAIILFCALASSCSSDLDFDQINDFSAEPEIAANLAYFELAIPSSLPLFKPLTVNAKFDILRDASVSKRLSEATLFFEVENINVKQYEVIVAFKDINDHVLDEITITEAEAKYDDVSKKLSKTVTYDYFQLYILKLAASIDFTAKKIAITPPTVVNDTLKFRSSAIIKLALQ</sequence>
<dbReference type="EMBL" id="JASMRN010000001">
    <property type="protein sequence ID" value="MEZ7513705.1"/>
    <property type="molecule type" value="Genomic_DNA"/>
</dbReference>
<proteinExistence type="predicted"/>
<dbReference type="Proteomes" id="UP001568894">
    <property type="component" value="Unassembled WGS sequence"/>
</dbReference>
<feature type="chain" id="PRO_5047065843" description="DUF1735 domain-containing protein" evidence="1">
    <location>
        <begin position="25"/>
        <end position="181"/>
    </location>
</feature>
<evidence type="ECO:0000313" key="2">
    <source>
        <dbReference type="EMBL" id="MEZ7513705.1"/>
    </source>
</evidence>
<evidence type="ECO:0000313" key="3">
    <source>
        <dbReference type="Proteomes" id="UP001568894"/>
    </source>
</evidence>
<comment type="caution">
    <text evidence="2">The sequence shown here is derived from an EMBL/GenBank/DDBJ whole genome shotgun (WGS) entry which is preliminary data.</text>
</comment>
<evidence type="ECO:0008006" key="4">
    <source>
        <dbReference type="Google" id="ProtNLM"/>
    </source>
</evidence>
<keyword evidence="1" id="KW-0732">Signal</keyword>
<dbReference type="PROSITE" id="PS51257">
    <property type="entry name" value="PROKAR_LIPOPROTEIN"/>
    <property type="match status" value="1"/>
</dbReference>
<gene>
    <name evidence="2" type="ORF">QO192_00270</name>
</gene>
<reference evidence="2 3" key="1">
    <citation type="submission" date="2023-05" db="EMBL/GenBank/DDBJ databases">
        <title>Adaptations of aquatic viruses from atmosphere-close ecosystems of the Central Arctic Ocean.</title>
        <authorList>
            <person name="Rahlff J."/>
            <person name="Holmfeldt K."/>
        </authorList>
    </citation>
    <scope>NUCLEOTIDE SEQUENCE [LARGE SCALE GENOMIC DNA]</scope>
    <source>
        <strain evidence="2 3">Arc14</strain>
    </source>
</reference>
<protein>
    <recommendedName>
        <fullName evidence="4">DUF1735 domain-containing protein</fullName>
    </recommendedName>
</protein>
<keyword evidence="3" id="KW-1185">Reference proteome</keyword>